<feature type="domain" description="Radical SAM core" evidence="5">
    <location>
        <begin position="61"/>
        <end position="159"/>
    </location>
</feature>
<dbReference type="SFLD" id="SFLDS00029">
    <property type="entry name" value="Radical_SAM"/>
    <property type="match status" value="1"/>
</dbReference>
<evidence type="ECO:0000259" key="5">
    <source>
        <dbReference type="Pfam" id="PF04055"/>
    </source>
</evidence>
<organism evidence="6 7">
    <name type="scientific">Peptostreptococcus russellii</name>
    <dbReference type="NCBI Taxonomy" id="215200"/>
    <lineage>
        <taxon>Bacteria</taxon>
        <taxon>Bacillati</taxon>
        <taxon>Bacillota</taxon>
        <taxon>Clostridia</taxon>
        <taxon>Peptostreptococcales</taxon>
        <taxon>Peptostreptococcaceae</taxon>
        <taxon>Peptostreptococcus</taxon>
    </lineage>
</organism>
<reference evidence="6 7" key="1">
    <citation type="submission" date="2016-10" db="EMBL/GenBank/DDBJ databases">
        <authorList>
            <person name="de Groot N.N."/>
        </authorList>
    </citation>
    <scope>NUCLEOTIDE SEQUENCE [LARGE SCALE GENOMIC DNA]</scope>
    <source>
        <strain evidence="6 7">Calf135</strain>
    </source>
</reference>
<name>A0A1H8J263_9FIRM</name>
<dbReference type="Gene3D" id="3.20.20.70">
    <property type="entry name" value="Aldolase class I"/>
    <property type="match status" value="1"/>
</dbReference>
<dbReference type="GO" id="GO:0046872">
    <property type="term" value="F:metal ion binding"/>
    <property type="evidence" value="ECO:0007669"/>
    <property type="project" value="UniProtKB-KW"/>
</dbReference>
<dbReference type="GO" id="GO:0051536">
    <property type="term" value="F:iron-sulfur cluster binding"/>
    <property type="evidence" value="ECO:0007669"/>
    <property type="project" value="UniProtKB-KW"/>
</dbReference>
<gene>
    <name evidence="6" type="ORF">SAMN05216454_11030</name>
</gene>
<dbReference type="SUPFAM" id="SSF102114">
    <property type="entry name" value="Radical SAM enzymes"/>
    <property type="match status" value="1"/>
</dbReference>
<keyword evidence="7" id="KW-1185">Reference proteome</keyword>
<dbReference type="RefSeq" id="WP_091975784.1">
    <property type="nucleotide sequence ID" value="NZ_FODF01000010.1"/>
</dbReference>
<protein>
    <submittedName>
        <fullName evidence="6">Biotin synthase</fullName>
    </submittedName>
</protein>
<dbReference type="InterPro" id="IPR007197">
    <property type="entry name" value="rSAM"/>
</dbReference>
<evidence type="ECO:0000256" key="2">
    <source>
        <dbReference type="ARBA" id="ARBA00022723"/>
    </source>
</evidence>
<keyword evidence="1" id="KW-0949">S-adenosyl-L-methionine</keyword>
<dbReference type="InterPro" id="IPR034422">
    <property type="entry name" value="HydE/PylB-like"/>
</dbReference>
<dbReference type="Pfam" id="PF04055">
    <property type="entry name" value="Radical_SAM"/>
    <property type="match status" value="1"/>
</dbReference>
<keyword evidence="2" id="KW-0479">Metal-binding</keyword>
<accession>A0A1H8J263</accession>
<dbReference type="AlphaFoldDB" id="A0A1H8J263"/>
<evidence type="ECO:0000256" key="3">
    <source>
        <dbReference type="ARBA" id="ARBA00023004"/>
    </source>
</evidence>
<dbReference type="PANTHER" id="PTHR43726">
    <property type="entry name" value="3-METHYLORNITHINE SYNTHASE"/>
    <property type="match status" value="1"/>
</dbReference>
<sequence length="321" mass="36729">MDLLEKVFESVSLSREDIVYLLDLPCDSNEVKRLGEYARKISKEYGENKGKVWGAIGLDYSNCKMNCSFCSLGEKWNQIDEKYELTDDEILKISNRYIESGVDFFVIRTTEFYDFEKLKEHIKKLKKILPKETLFIVNTGDENSRRAEELNKVGADIIYQAIRLREGVDTNFDLSQREETIKIINNSSCALSQYLEPIGPEHSSEEIADRIIGIIEENTKISGVMKRVSVENTPKFKFGDLSDDRVAQITAILRICLKDKVKDIVIHPYSKKAVDYGANVLVVDIGAIPRSSNVELEEWDLMTVDKAKKLLKESDYDVKSI</sequence>
<evidence type="ECO:0000313" key="7">
    <source>
        <dbReference type="Proteomes" id="UP000199512"/>
    </source>
</evidence>
<keyword evidence="4" id="KW-0411">Iron-sulfur</keyword>
<dbReference type="GO" id="GO:0016740">
    <property type="term" value="F:transferase activity"/>
    <property type="evidence" value="ECO:0007669"/>
    <property type="project" value="TreeGrafter"/>
</dbReference>
<dbReference type="InterPro" id="IPR013785">
    <property type="entry name" value="Aldolase_TIM"/>
</dbReference>
<dbReference type="InterPro" id="IPR058240">
    <property type="entry name" value="rSAM_sf"/>
</dbReference>
<dbReference type="EMBL" id="FODF01000010">
    <property type="protein sequence ID" value="SEN74068.1"/>
    <property type="molecule type" value="Genomic_DNA"/>
</dbReference>
<evidence type="ECO:0000256" key="1">
    <source>
        <dbReference type="ARBA" id="ARBA00022691"/>
    </source>
</evidence>
<dbReference type="OrthoDB" id="5405220at2"/>
<keyword evidence="3" id="KW-0408">Iron</keyword>
<dbReference type="STRING" id="215200.SAMN05216454_11030"/>
<evidence type="ECO:0000313" key="6">
    <source>
        <dbReference type="EMBL" id="SEN74068.1"/>
    </source>
</evidence>
<dbReference type="Proteomes" id="UP000199512">
    <property type="component" value="Unassembled WGS sequence"/>
</dbReference>
<proteinExistence type="predicted"/>
<dbReference type="PANTHER" id="PTHR43726:SF1">
    <property type="entry name" value="BIOTIN SYNTHASE"/>
    <property type="match status" value="1"/>
</dbReference>
<evidence type="ECO:0000256" key="4">
    <source>
        <dbReference type="ARBA" id="ARBA00023014"/>
    </source>
</evidence>